<name>A0A6I1FAL2_9BACI</name>
<comment type="caution">
    <text evidence="2">The sequence shown here is derived from an EMBL/GenBank/DDBJ whole genome shotgun (WGS) entry which is preliminary data.</text>
</comment>
<dbReference type="EMBL" id="WEIO01000019">
    <property type="protein sequence ID" value="KAB7704104.1"/>
    <property type="molecule type" value="Genomic_DNA"/>
</dbReference>
<dbReference type="AlphaFoldDB" id="A0A6I1FAL2"/>
<proteinExistence type="predicted"/>
<protein>
    <recommendedName>
        <fullName evidence="1">Apea-like HEPN domain-containing protein</fullName>
    </recommendedName>
</protein>
<dbReference type="InterPro" id="IPR041229">
    <property type="entry name" value="HEPN_Apea"/>
</dbReference>
<gene>
    <name evidence="2" type="ORF">F9802_18945</name>
</gene>
<evidence type="ECO:0000313" key="2">
    <source>
        <dbReference type="EMBL" id="KAB7704104.1"/>
    </source>
</evidence>
<feature type="domain" description="Apea-like HEPN" evidence="1">
    <location>
        <begin position="5"/>
        <end position="56"/>
    </location>
</feature>
<reference evidence="2 3" key="1">
    <citation type="submission" date="2019-10" db="EMBL/GenBank/DDBJ databases">
        <title>Bacillus aerolatum sp. nov., isolated from bioaerosol of sport playgrounds.</title>
        <authorList>
            <person name="Chen P."/>
            <person name="Zhang G."/>
        </authorList>
    </citation>
    <scope>NUCLEOTIDE SEQUENCE [LARGE SCALE GENOMIC DNA]</scope>
    <source>
        <strain evidence="2 3">CX253</strain>
    </source>
</reference>
<dbReference type="Proteomes" id="UP000429595">
    <property type="component" value="Unassembled WGS sequence"/>
</dbReference>
<dbReference type="Pfam" id="PF18739">
    <property type="entry name" value="HEPN_Apea"/>
    <property type="match status" value="1"/>
</dbReference>
<sequence>MTGINEVMPKDKHKAKIESIINNTPNEYRGWLRGRLNFSNEPTLHERLEILLNPTTEDPLLEADYYYLFLLKYEDKQSLIKNPVLICGIFSCSANGDQYRKQVMVFSDQIFF</sequence>
<keyword evidence="3" id="KW-1185">Reference proteome</keyword>
<accession>A0A6I1FAL2</accession>
<organism evidence="2 3">
    <name type="scientific">Bacillus aerolatus</name>
    <dbReference type="NCBI Taxonomy" id="2653354"/>
    <lineage>
        <taxon>Bacteria</taxon>
        <taxon>Bacillati</taxon>
        <taxon>Bacillota</taxon>
        <taxon>Bacilli</taxon>
        <taxon>Bacillales</taxon>
        <taxon>Bacillaceae</taxon>
        <taxon>Bacillus</taxon>
    </lineage>
</organism>
<evidence type="ECO:0000259" key="1">
    <source>
        <dbReference type="Pfam" id="PF18739"/>
    </source>
</evidence>
<evidence type="ECO:0000313" key="3">
    <source>
        <dbReference type="Proteomes" id="UP000429595"/>
    </source>
</evidence>